<name>A0ABQ7FTI9_DUNSA</name>
<accession>A0ABQ7FTI9</accession>
<dbReference type="EMBL" id="MU072912">
    <property type="protein sequence ID" value="KAF5825473.1"/>
    <property type="molecule type" value="Genomic_DNA"/>
</dbReference>
<protein>
    <submittedName>
        <fullName evidence="1">Uncharacterized protein</fullName>
    </submittedName>
</protein>
<sequence length="79" mass="8652">MGNAHSQSARSFLNADPDFGEYVHAEWRSQRAAELDALGGLGRPPLLLGQSFDAKMVFLGVRKEEEAASMYGLQPRVVC</sequence>
<feature type="non-terminal residue" evidence="1">
    <location>
        <position position="79"/>
    </location>
</feature>
<evidence type="ECO:0000313" key="1">
    <source>
        <dbReference type="EMBL" id="KAF5825473.1"/>
    </source>
</evidence>
<proteinExistence type="predicted"/>
<organism evidence="1 2">
    <name type="scientific">Dunaliella salina</name>
    <name type="common">Green alga</name>
    <name type="synonym">Protococcus salinus</name>
    <dbReference type="NCBI Taxonomy" id="3046"/>
    <lineage>
        <taxon>Eukaryota</taxon>
        <taxon>Viridiplantae</taxon>
        <taxon>Chlorophyta</taxon>
        <taxon>core chlorophytes</taxon>
        <taxon>Chlorophyceae</taxon>
        <taxon>CS clade</taxon>
        <taxon>Chlamydomonadales</taxon>
        <taxon>Dunaliellaceae</taxon>
        <taxon>Dunaliella</taxon>
    </lineage>
</organism>
<comment type="caution">
    <text evidence="1">The sequence shown here is derived from an EMBL/GenBank/DDBJ whole genome shotgun (WGS) entry which is preliminary data.</text>
</comment>
<keyword evidence="2" id="KW-1185">Reference proteome</keyword>
<evidence type="ECO:0000313" key="2">
    <source>
        <dbReference type="Proteomes" id="UP000815325"/>
    </source>
</evidence>
<dbReference type="Proteomes" id="UP000815325">
    <property type="component" value="Unassembled WGS sequence"/>
</dbReference>
<gene>
    <name evidence="1" type="ORF">DUNSADRAFT_9568</name>
</gene>
<reference evidence="1" key="1">
    <citation type="submission" date="2017-08" db="EMBL/GenBank/DDBJ databases">
        <authorList>
            <person name="Polle J.E."/>
            <person name="Barry K."/>
            <person name="Cushman J."/>
            <person name="Schmutz J."/>
            <person name="Tran D."/>
            <person name="Hathwaick L.T."/>
            <person name="Yim W.C."/>
            <person name="Jenkins J."/>
            <person name="Mckie-Krisberg Z.M."/>
            <person name="Prochnik S."/>
            <person name="Lindquist E."/>
            <person name="Dockter R.B."/>
            <person name="Adam C."/>
            <person name="Molina H."/>
            <person name="Bunkerborg J."/>
            <person name="Jin E."/>
            <person name="Buchheim M."/>
            <person name="Magnuson J."/>
        </authorList>
    </citation>
    <scope>NUCLEOTIDE SEQUENCE</scope>
    <source>
        <strain evidence="1">CCAP 19/18</strain>
    </source>
</reference>